<reference evidence="2" key="1">
    <citation type="submission" date="2022-04" db="EMBL/GenBank/DDBJ databases">
        <title>Carnegiea gigantea Genome sequencing and assembly v2.</title>
        <authorList>
            <person name="Copetti D."/>
            <person name="Sanderson M.J."/>
            <person name="Burquez A."/>
            <person name="Wojciechowski M.F."/>
        </authorList>
    </citation>
    <scope>NUCLEOTIDE SEQUENCE</scope>
    <source>
        <strain evidence="2">SGP5-SGP5p</strain>
        <tissue evidence="2">Aerial part</tissue>
    </source>
</reference>
<feature type="domain" description="Reverse transcriptase" evidence="1">
    <location>
        <begin position="1"/>
        <end position="75"/>
    </location>
</feature>
<comment type="caution">
    <text evidence="2">The sequence shown here is derived from an EMBL/GenBank/DDBJ whole genome shotgun (WGS) entry which is preliminary data.</text>
</comment>
<proteinExistence type="predicted"/>
<evidence type="ECO:0000313" key="2">
    <source>
        <dbReference type="EMBL" id="KAJ8420932.1"/>
    </source>
</evidence>
<evidence type="ECO:0000259" key="1">
    <source>
        <dbReference type="PROSITE" id="PS50878"/>
    </source>
</evidence>
<dbReference type="EMBL" id="JAKOGI010003039">
    <property type="protein sequence ID" value="KAJ8420932.1"/>
    <property type="molecule type" value="Genomic_DNA"/>
</dbReference>
<dbReference type="OrthoDB" id="1751077at2759"/>
<gene>
    <name evidence="2" type="ORF">Cgig2_017128</name>
</gene>
<dbReference type="AlphaFoldDB" id="A0A9Q1JEW6"/>
<dbReference type="Proteomes" id="UP001153076">
    <property type="component" value="Unassembled WGS sequence"/>
</dbReference>
<dbReference type="PANTHER" id="PTHR33116">
    <property type="entry name" value="REVERSE TRANSCRIPTASE ZINC-BINDING DOMAIN-CONTAINING PROTEIN-RELATED-RELATED"/>
    <property type="match status" value="1"/>
</dbReference>
<protein>
    <recommendedName>
        <fullName evidence="1">Reverse transcriptase domain-containing protein</fullName>
    </recommendedName>
</protein>
<evidence type="ECO:0000313" key="3">
    <source>
        <dbReference type="Proteomes" id="UP001153076"/>
    </source>
</evidence>
<dbReference type="InterPro" id="IPR000477">
    <property type="entry name" value="RT_dom"/>
</dbReference>
<accession>A0A9Q1JEW6</accession>
<sequence length="228" mass="25837">MFTDDVLIFSKAHLPTLQVIKKALDTFHQVAGLQANSDKSQLVCGGCSPHFQQQCLELTGYKEGTLSRRYLGVPITASKLSKMECQILVDKIMGKIKQWSTKNISFAVFGLPFSSCPKSLYTKEIWGDRPKESGSMEQSLHRKVGMVHCLEKGHAVGVSQRATWTWQGDSVYSIKKGYQWLLGRLDYKDWNKVIWARAVTSRHAFILWRRTQITCFSNVAGQKSSSRE</sequence>
<dbReference type="PANTHER" id="PTHR33116:SF84">
    <property type="entry name" value="RNA-DIRECTED DNA POLYMERASE"/>
    <property type="match status" value="1"/>
</dbReference>
<name>A0A9Q1JEW6_9CARY</name>
<organism evidence="2 3">
    <name type="scientific">Carnegiea gigantea</name>
    <dbReference type="NCBI Taxonomy" id="171969"/>
    <lineage>
        <taxon>Eukaryota</taxon>
        <taxon>Viridiplantae</taxon>
        <taxon>Streptophyta</taxon>
        <taxon>Embryophyta</taxon>
        <taxon>Tracheophyta</taxon>
        <taxon>Spermatophyta</taxon>
        <taxon>Magnoliopsida</taxon>
        <taxon>eudicotyledons</taxon>
        <taxon>Gunneridae</taxon>
        <taxon>Pentapetalae</taxon>
        <taxon>Caryophyllales</taxon>
        <taxon>Cactineae</taxon>
        <taxon>Cactaceae</taxon>
        <taxon>Cactoideae</taxon>
        <taxon>Echinocereeae</taxon>
        <taxon>Carnegiea</taxon>
    </lineage>
</organism>
<dbReference type="PROSITE" id="PS50878">
    <property type="entry name" value="RT_POL"/>
    <property type="match status" value="1"/>
</dbReference>
<keyword evidence="3" id="KW-1185">Reference proteome</keyword>